<organism evidence="7 8">
    <name type="scientific">Caballeronia terrestris</name>
    <dbReference type="NCBI Taxonomy" id="1226301"/>
    <lineage>
        <taxon>Bacteria</taxon>
        <taxon>Pseudomonadati</taxon>
        <taxon>Pseudomonadota</taxon>
        <taxon>Betaproteobacteria</taxon>
        <taxon>Burkholderiales</taxon>
        <taxon>Burkholderiaceae</taxon>
        <taxon>Caballeronia</taxon>
    </lineage>
</organism>
<evidence type="ECO:0000313" key="8">
    <source>
        <dbReference type="Proteomes" id="UP000054925"/>
    </source>
</evidence>
<protein>
    <submittedName>
        <fullName evidence="7">TetR family transcriptional regulator</fullName>
    </submittedName>
</protein>
<keyword evidence="1" id="KW-0805">Transcription regulation</keyword>
<dbReference type="Gene3D" id="1.10.10.60">
    <property type="entry name" value="Homeodomain-like"/>
    <property type="match status" value="1"/>
</dbReference>
<feature type="domain" description="HTH tetR-type" evidence="6">
    <location>
        <begin position="9"/>
        <end position="69"/>
    </location>
</feature>
<evidence type="ECO:0000313" key="7">
    <source>
        <dbReference type="EMBL" id="SAL74955.1"/>
    </source>
</evidence>
<dbReference type="RefSeq" id="WP_087658563.1">
    <property type="nucleotide sequence ID" value="NZ_FCOL02000033.1"/>
</dbReference>
<evidence type="ECO:0000256" key="5">
    <source>
        <dbReference type="SAM" id="MobiDB-lite"/>
    </source>
</evidence>
<dbReference type="Proteomes" id="UP000054925">
    <property type="component" value="Unassembled WGS sequence"/>
</dbReference>
<dbReference type="PRINTS" id="PR00455">
    <property type="entry name" value="HTHTETR"/>
</dbReference>
<dbReference type="PROSITE" id="PS50977">
    <property type="entry name" value="HTH_TETR_2"/>
    <property type="match status" value="1"/>
</dbReference>
<dbReference type="EMBL" id="FCOL02000033">
    <property type="protein sequence ID" value="SAL74955.1"/>
    <property type="molecule type" value="Genomic_DNA"/>
</dbReference>
<dbReference type="GO" id="GO:0003677">
    <property type="term" value="F:DNA binding"/>
    <property type="evidence" value="ECO:0007669"/>
    <property type="project" value="UniProtKB-UniRule"/>
</dbReference>
<dbReference type="InterPro" id="IPR036271">
    <property type="entry name" value="Tet_transcr_reg_TetR-rel_C_sf"/>
</dbReference>
<feature type="region of interest" description="Disordered" evidence="5">
    <location>
        <begin position="189"/>
        <end position="221"/>
    </location>
</feature>
<evidence type="ECO:0000256" key="1">
    <source>
        <dbReference type="ARBA" id="ARBA00023015"/>
    </source>
</evidence>
<evidence type="ECO:0000256" key="4">
    <source>
        <dbReference type="PROSITE-ProRule" id="PRU00335"/>
    </source>
</evidence>
<gene>
    <name evidence="7" type="ORF">AWB67_04679</name>
</gene>
<reference evidence="7" key="1">
    <citation type="submission" date="2016-01" db="EMBL/GenBank/DDBJ databases">
        <authorList>
            <person name="Peeters C."/>
        </authorList>
    </citation>
    <scope>NUCLEOTIDE SEQUENCE [LARGE SCALE GENOMIC DNA]</scope>
    <source>
        <strain evidence="7">LMG 22937</strain>
    </source>
</reference>
<dbReference type="PANTHER" id="PTHR47506:SF7">
    <property type="entry name" value="TRANSCRIPTIONAL REGULATORY PROTEIN"/>
    <property type="match status" value="1"/>
</dbReference>
<name>A0A158K1W3_9BURK</name>
<comment type="caution">
    <text evidence="7">The sequence shown here is derived from an EMBL/GenBank/DDBJ whole genome shotgun (WGS) entry which is preliminary data.</text>
</comment>
<feature type="DNA-binding region" description="H-T-H motif" evidence="4">
    <location>
        <begin position="32"/>
        <end position="51"/>
    </location>
</feature>
<dbReference type="SUPFAM" id="SSF48498">
    <property type="entry name" value="Tetracyclin repressor-like, C-terminal domain"/>
    <property type="match status" value="1"/>
</dbReference>
<feature type="compositionally biased region" description="Basic residues" evidence="5">
    <location>
        <begin position="206"/>
        <end position="221"/>
    </location>
</feature>
<evidence type="ECO:0000259" key="6">
    <source>
        <dbReference type="PROSITE" id="PS50977"/>
    </source>
</evidence>
<keyword evidence="8" id="KW-1185">Reference proteome</keyword>
<dbReference type="OrthoDB" id="9798857at2"/>
<keyword evidence="3" id="KW-0804">Transcription</keyword>
<dbReference type="Pfam" id="PF00440">
    <property type="entry name" value="TetR_N"/>
    <property type="match status" value="1"/>
</dbReference>
<proteinExistence type="predicted"/>
<evidence type="ECO:0000256" key="3">
    <source>
        <dbReference type="ARBA" id="ARBA00023163"/>
    </source>
</evidence>
<dbReference type="InterPro" id="IPR009057">
    <property type="entry name" value="Homeodomain-like_sf"/>
</dbReference>
<dbReference type="InterPro" id="IPR001647">
    <property type="entry name" value="HTH_TetR"/>
</dbReference>
<evidence type="ECO:0000256" key="2">
    <source>
        <dbReference type="ARBA" id="ARBA00023125"/>
    </source>
</evidence>
<dbReference type="PANTHER" id="PTHR47506">
    <property type="entry name" value="TRANSCRIPTIONAL REGULATORY PROTEIN"/>
    <property type="match status" value="1"/>
</dbReference>
<dbReference type="Gene3D" id="1.10.357.10">
    <property type="entry name" value="Tetracycline Repressor, domain 2"/>
    <property type="match status" value="1"/>
</dbReference>
<sequence length="221" mass="24382">MGYSQADKIATHQRIVEVAAKRFREHGIEGVSIADLMKEAGLTVGGFYKHFDSRDELVREAFEFALRDIEPWESAIPTAPRRAMRSYISESHRDNVATACPISALVNDMSRSTQQTRKVYSDRVEKIINLISKASPAQESAKKRAEAVLILSASVGALTLSRAVCDPKLSKQILEGALSEILEKLSAKRAKRKSSAAAPGADVEARKRKRTGGLRHLKNRP</sequence>
<accession>A0A158K1W3</accession>
<dbReference type="SUPFAM" id="SSF46689">
    <property type="entry name" value="Homeodomain-like"/>
    <property type="match status" value="1"/>
</dbReference>
<dbReference type="AlphaFoldDB" id="A0A158K1W3"/>
<keyword evidence="2 4" id="KW-0238">DNA-binding</keyword>